<dbReference type="Proteomes" id="UP001172159">
    <property type="component" value="Unassembled WGS sequence"/>
</dbReference>
<gene>
    <name evidence="2" type="ORF">B0T21DRAFT_352572</name>
</gene>
<evidence type="ECO:0000313" key="3">
    <source>
        <dbReference type="Proteomes" id="UP001172159"/>
    </source>
</evidence>
<dbReference type="AlphaFoldDB" id="A0AA40DNM1"/>
<keyword evidence="3" id="KW-1185">Reference proteome</keyword>
<sequence>MEIKEGRKAYNYNPFLLFKLRYSQVLNAAESFQWLRCTGLAVLAPLFPAPHVMQLLACGSESLHRKGSGVFSERMKGAFELIVIQATLKCIKLARCPSEPIRGTWEVIHQPGRLHLDTKAFFSNILSNFIPRSRVLHQRVSRRDDAVVDFRVGRVPCVALEFFMGIASRQSRPPQGGESRSGDKVLRLQMREFFGSGVWKALPLSSLGIGKLRGRLSKVLLGQIAAELPGLMHEIDQKFKYCRDQLVRLGDPRASSQEQQRLYLFHLNGSFQALVKASVSGSYNDSFFLDAKTESGYQRRIRAVVQNLNEDFA</sequence>
<organism evidence="2 3">
    <name type="scientific">Apiosordaria backusii</name>
    <dbReference type="NCBI Taxonomy" id="314023"/>
    <lineage>
        <taxon>Eukaryota</taxon>
        <taxon>Fungi</taxon>
        <taxon>Dikarya</taxon>
        <taxon>Ascomycota</taxon>
        <taxon>Pezizomycotina</taxon>
        <taxon>Sordariomycetes</taxon>
        <taxon>Sordariomycetidae</taxon>
        <taxon>Sordariales</taxon>
        <taxon>Lasiosphaeriaceae</taxon>
        <taxon>Apiosordaria</taxon>
    </lineage>
</organism>
<evidence type="ECO:0000313" key="2">
    <source>
        <dbReference type="EMBL" id="KAK0710359.1"/>
    </source>
</evidence>
<dbReference type="Gene3D" id="3.40.50.300">
    <property type="entry name" value="P-loop containing nucleotide triphosphate hydrolases"/>
    <property type="match status" value="1"/>
</dbReference>
<protein>
    <recommendedName>
        <fullName evidence="1">Dynamin stalk domain-containing protein</fullName>
    </recommendedName>
</protein>
<name>A0AA40DNM1_9PEZI</name>
<dbReference type="InterPro" id="IPR027417">
    <property type="entry name" value="P-loop_NTPase"/>
</dbReference>
<accession>A0AA40DNM1</accession>
<proteinExistence type="predicted"/>
<evidence type="ECO:0000259" key="1">
    <source>
        <dbReference type="Pfam" id="PF01031"/>
    </source>
</evidence>
<reference evidence="2" key="1">
    <citation type="submission" date="2023-06" db="EMBL/GenBank/DDBJ databases">
        <title>Genome-scale phylogeny and comparative genomics of the fungal order Sordariales.</title>
        <authorList>
            <consortium name="Lawrence Berkeley National Laboratory"/>
            <person name="Hensen N."/>
            <person name="Bonometti L."/>
            <person name="Westerberg I."/>
            <person name="Brannstrom I.O."/>
            <person name="Guillou S."/>
            <person name="Cros-Aarteil S."/>
            <person name="Calhoun S."/>
            <person name="Haridas S."/>
            <person name="Kuo A."/>
            <person name="Mondo S."/>
            <person name="Pangilinan J."/>
            <person name="Riley R."/>
            <person name="Labutti K."/>
            <person name="Andreopoulos B."/>
            <person name="Lipzen A."/>
            <person name="Chen C."/>
            <person name="Yanf M."/>
            <person name="Daum C."/>
            <person name="Ng V."/>
            <person name="Clum A."/>
            <person name="Steindorff A."/>
            <person name="Ohm R."/>
            <person name="Martin F."/>
            <person name="Silar P."/>
            <person name="Natvig D."/>
            <person name="Lalanne C."/>
            <person name="Gautier V."/>
            <person name="Ament-Velasquez S.L."/>
            <person name="Kruys A."/>
            <person name="Hutchinson M.I."/>
            <person name="Powell A.J."/>
            <person name="Barry K."/>
            <person name="Miller A.N."/>
            <person name="Grigoriev I.V."/>
            <person name="Debuchy R."/>
            <person name="Gladieux P."/>
            <person name="Thoren M.H."/>
            <person name="Johannesson H."/>
        </authorList>
    </citation>
    <scope>NUCLEOTIDE SEQUENCE</scope>
    <source>
        <strain evidence="2">CBS 540.89</strain>
    </source>
</reference>
<feature type="domain" description="Dynamin stalk" evidence="1">
    <location>
        <begin position="192"/>
        <end position="307"/>
    </location>
</feature>
<dbReference type="Pfam" id="PF01031">
    <property type="entry name" value="Dynamin_M"/>
    <property type="match status" value="1"/>
</dbReference>
<dbReference type="EMBL" id="JAUKTV010000017">
    <property type="protein sequence ID" value="KAK0710359.1"/>
    <property type="molecule type" value="Genomic_DNA"/>
</dbReference>
<dbReference type="InterPro" id="IPR000375">
    <property type="entry name" value="Dynamin_stalk"/>
</dbReference>
<comment type="caution">
    <text evidence="2">The sequence shown here is derived from an EMBL/GenBank/DDBJ whole genome shotgun (WGS) entry which is preliminary data.</text>
</comment>